<dbReference type="Gene3D" id="3.40.50.720">
    <property type="entry name" value="NAD(P)-binding Rossmann-like Domain"/>
    <property type="match status" value="2"/>
</dbReference>
<feature type="region of interest" description="Disordered" evidence="1">
    <location>
        <begin position="645"/>
        <end position="673"/>
    </location>
</feature>
<evidence type="ECO:0000313" key="5">
    <source>
        <dbReference type="EMBL" id="ADV63348.1"/>
    </source>
</evidence>
<feature type="compositionally biased region" description="Low complexity" evidence="1">
    <location>
        <begin position="373"/>
        <end position="390"/>
    </location>
</feature>
<feature type="domain" description="RCK N-terminal" evidence="3">
    <location>
        <begin position="406"/>
        <end position="531"/>
    </location>
</feature>
<feature type="domain" description="RCK C-terminal" evidence="4">
    <location>
        <begin position="544"/>
        <end position="625"/>
    </location>
</feature>
<keyword evidence="2" id="KW-0812">Transmembrane</keyword>
<dbReference type="PANTHER" id="PTHR43833">
    <property type="entry name" value="POTASSIUM CHANNEL PROTEIN 2-RELATED-RELATED"/>
    <property type="match status" value="1"/>
</dbReference>
<dbReference type="PROSITE" id="PS51201">
    <property type="entry name" value="RCK_N"/>
    <property type="match status" value="2"/>
</dbReference>
<protein>
    <submittedName>
        <fullName evidence="5">TrkA-N domain protein</fullName>
    </submittedName>
</protein>
<reference evidence="5 6" key="2">
    <citation type="journal article" date="2011" name="Stand. Genomic Sci.">
        <title>Complete genome sequence of Isosphaera pallida type strain (IS1B).</title>
        <authorList>
            <consortium name="US DOE Joint Genome Institute (JGI-PGF)"/>
            <person name="Goker M."/>
            <person name="Cleland D."/>
            <person name="Saunders E."/>
            <person name="Lapidus A."/>
            <person name="Nolan M."/>
            <person name="Lucas S."/>
            <person name="Hammon N."/>
            <person name="Deshpande S."/>
            <person name="Cheng J.F."/>
            <person name="Tapia R."/>
            <person name="Han C."/>
            <person name="Goodwin L."/>
            <person name="Pitluck S."/>
            <person name="Liolios K."/>
            <person name="Pagani I."/>
            <person name="Ivanova N."/>
            <person name="Mavromatis K."/>
            <person name="Pati A."/>
            <person name="Chen A."/>
            <person name="Palaniappan K."/>
            <person name="Land M."/>
            <person name="Hauser L."/>
            <person name="Chang Y.J."/>
            <person name="Jeffries C.D."/>
            <person name="Detter J.C."/>
            <person name="Beck B."/>
            <person name="Woyke T."/>
            <person name="Bristow J."/>
            <person name="Eisen J.A."/>
            <person name="Markowitz V."/>
            <person name="Hugenholtz P."/>
            <person name="Kyrpides N.C."/>
            <person name="Klenk H.P."/>
        </authorList>
    </citation>
    <scope>NUCLEOTIDE SEQUENCE [LARGE SCALE GENOMIC DNA]</scope>
    <source>
        <strain evidence="6">ATCC 43644 / DSM 9630 / IS1B</strain>
    </source>
</reference>
<gene>
    <name evidence="5" type="ordered locus">Isop_2782</name>
</gene>
<dbReference type="RefSeq" id="WP_013565636.1">
    <property type="nucleotide sequence ID" value="NC_014962.1"/>
</dbReference>
<dbReference type="PANTHER" id="PTHR43833:SF11">
    <property type="entry name" value="VOLTAGE-GATED POTASSIUM CHANNEL KCH"/>
    <property type="match status" value="1"/>
</dbReference>
<keyword evidence="2" id="KW-0472">Membrane</keyword>
<evidence type="ECO:0000259" key="3">
    <source>
        <dbReference type="PROSITE" id="PS51201"/>
    </source>
</evidence>
<evidence type="ECO:0000256" key="1">
    <source>
        <dbReference type="SAM" id="MobiDB-lite"/>
    </source>
</evidence>
<keyword evidence="2" id="KW-1133">Transmembrane helix</keyword>
<reference key="1">
    <citation type="submission" date="2010-11" db="EMBL/GenBank/DDBJ databases">
        <title>The complete sequence of chromosome of Isophaera pallida ATCC 43644.</title>
        <authorList>
            <consortium name="US DOE Joint Genome Institute (JGI-PGF)"/>
            <person name="Lucas S."/>
            <person name="Copeland A."/>
            <person name="Lapidus A."/>
            <person name="Bruce D."/>
            <person name="Goodwin L."/>
            <person name="Pitluck S."/>
            <person name="Kyrpides N."/>
            <person name="Mavromatis K."/>
            <person name="Pagani I."/>
            <person name="Ivanova N."/>
            <person name="Saunders E."/>
            <person name="Brettin T."/>
            <person name="Detter J.C."/>
            <person name="Han C."/>
            <person name="Tapia R."/>
            <person name="Land M."/>
            <person name="Hauser L."/>
            <person name="Markowitz V."/>
            <person name="Cheng J.-F."/>
            <person name="Hugenholtz P."/>
            <person name="Woyke T."/>
            <person name="Wu D."/>
            <person name="Eisen J.A."/>
        </authorList>
    </citation>
    <scope>NUCLEOTIDE SEQUENCE</scope>
    <source>
        <strain>ATCC 43644</strain>
    </source>
</reference>
<dbReference type="InParanoid" id="E8R0Z7"/>
<organism evidence="5 6">
    <name type="scientific">Isosphaera pallida (strain ATCC 43644 / DSM 9630 / IS1B)</name>
    <dbReference type="NCBI Taxonomy" id="575540"/>
    <lineage>
        <taxon>Bacteria</taxon>
        <taxon>Pseudomonadati</taxon>
        <taxon>Planctomycetota</taxon>
        <taxon>Planctomycetia</taxon>
        <taxon>Isosphaerales</taxon>
        <taxon>Isosphaeraceae</taxon>
        <taxon>Isosphaera</taxon>
    </lineage>
</organism>
<dbReference type="Gene3D" id="3.30.70.1450">
    <property type="entry name" value="Regulator of K+ conductance, C-terminal domain"/>
    <property type="match status" value="1"/>
</dbReference>
<dbReference type="HOGENOM" id="CLU_408134_0_0_0"/>
<dbReference type="InterPro" id="IPR006037">
    <property type="entry name" value="RCK_C"/>
</dbReference>
<dbReference type="Pfam" id="PF02080">
    <property type="entry name" value="TrkA_C"/>
    <property type="match status" value="1"/>
</dbReference>
<dbReference type="InterPro" id="IPR003148">
    <property type="entry name" value="RCK_N"/>
</dbReference>
<feature type="transmembrane region" description="Helical" evidence="2">
    <location>
        <begin position="12"/>
        <end position="39"/>
    </location>
</feature>
<evidence type="ECO:0000313" key="6">
    <source>
        <dbReference type="Proteomes" id="UP000008631"/>
    </source>
</evidence>
<name>E8R0Z7_ISOPI</name>
<dbReference type="STRING" id="575540.Isop_2782"/>
<dbReference type="EMBL" id="CP002353">
    <property type="protein sequence ID" value="ADV63348.1"/>
    <property type="molecule type" value="Genomic_DNA"/>
</dbReference>
<feature type="region of interest" description="Disordered" evidence="1">
    <location>
        <begin position="367"/>
        <end position="398"/>
    </location>
</feature>
<accession>E8R0Z7</accession>
<dbReference type="SUPFAM" id="SSF51735">
    <property type="entry name" value="NAD(P)-binding Rossmann-fold domains"/>
    <property type="match status" value="2"/>
</dbReference>
<dbReference type="AlphaFoldDB" id="E8R0Z7"/>
<evidence type="ECO:0000259" key="4">
    <source>
        <dbReference type="PROSITE" id="PS51202"/>
    </source>
</evidence>
<dbReference type="SUPFAM" id="SSF116726">
    <property type="entry name" value="TrkA C-terminal domain-like"/>
    <property type="match status" value="2"/>
</dbReference>
<dbReference type="GO" id="GO:0006813">
    <property type="term" value="P:potassium ion transport"/>
    <property type="evidence" value="ECO:0007669"/>
    <property type="project" value="InterPro"/>
</dbReference>
<dbReference type="OrthoDB" id="9781411at2"/>
<dbReference type="Proteomes" id="UP000008631">
    <property type="component" value="Chromosome"/>
</dbReference>
<dbReference type="InterPro" id="IPR036721">
    <property type="entry name" value="RCK_C_sf"/>
</dbReference>
<dbReference type="PROSITE" id="PS51202">
    <property type="entry name" value="RCK_C"/>
    <property type="match status" value="1"/>
</dbReference>
<feature type="transmembrane region" description="Helical" evidence="2">
    <location>
        <begin position="80"/>
        <end position="104"/>
    </location>
</feature>
<dbReference type="InterPro" id="IPR050721">
    <property type="entry name" value="Trk_Ktr_HKT_K-transport"/>
</dbReference>
<dbReference type="Pfam" id="PF02254">
    <property type="entry name" value="TrkA_N"/>
    <property type="match status" value="2"/>
</dbReference>
<feature type="domain" description="RCK N-terminal" evidence="3">
    <location>
        <begin position="122"/>
        <end position="251"/>
    </location>
</feature>
<evidence type="ECO:0000256" key="2">
    <source>
        <dbReference type="SAM" id="Phobius"/>
    </source>
</evidence>
<sequence>MSRPGYLRVRLHFFLFLLGEFRLPILVFSLLVLVGGAVLQHHSSDEKPLTYVHACHEVFMLIFMEFTFDDFPEEWYIQAMLFLTPIIGLGAVADSVVRLAYLVFARKSQLPEYHRINAKLHRNHVIVVGQGKVGYRITRELLERRVGVVVIESDQHSPLLQDVLDRGAPWIQGDGRLSKILELANVRQAHTLILATDDDVSNLDGALTARQINPNIRIVTRMFDDTFAVKFAGALGMPVFSTARIGAAHAVAKLMGHRVFDEIHIHEDILQILDLNIPACANVDPTTATPPAPVVSEPTAGNPGSWNATYPDAQIWTVARLARHYKATIILHRDSQGRITLLPGPETQLDPGDTILILTPKSAVPRLLDHLEPPNQTNPRPRPTRTTINRDQNNGPAPPLDFAHLEGHIVVVGAGRVGYRAVEELRQRRLPVLVIDPKPHSLLIDEIREWGVPILAGDARRLRVLEQAGVARAQAIFLATTNDMVNIDAALSSLELNPNLQVVVRMFDDTLAEKLETAFGMPTVSAAKSSVPVFLAAALPRAFAHPIQFDGCTVWIWSQCLEPSDPLVGLTASDLERRGLRIAYVQRDRTRHHPPDPRLTLLPGDHILAAGSKESLPLPRSDQDRLGILGLNSNPRWKLARTINLGPNPGQPAVSIEPPTNQTNPPNPTLTPS</sequence>
<dbReference type="eggNOG" id="COG1226">
    <property type="taxonomic scope" value="Bacteria"/>
</dbReference>
<dbReference type="KEGG" id="ipa:Isop_2782"/>
<proteinExistence type="predicted"/>
<keyword evidence="6" id="KW-1185">Reference proteome</keyword>
<dbReference type="GO" id="GO:0008324">
    <property type="term" value="F:monoatomic cation transmembrane transporter activity"/>
    <property type="evidence" value="ECO:0007669"/>
    <property type="project" value="InterPro"/>
</dbReference>
<dbReference type="InterPro" id="IPR036291">
    <property type="entry name" value="NAD(P)-bd_dom_sf"/>
</dbReference>